<keyword evidence="2" id="KW-1133">Transmembrane helix</keyword>
<dbReference type="WBParaSite" id="HPLM_0000052301-mRNA-1">
    <property type="protein sequence ID" value="HPLM_0000052301-mRNA-1"/>
    <property type="gene ID" value="HPLM_0000052301"/>
</dbReference>
<name>A0A0N4VTA6_HAEPC</name>
<dbReference type="Proteomes" id="UP000268014">
    <property type="component" value="Unassembled WGS sequence"/>
</dbReference>
<feature type="coiled-coil region" evidence="1">
    <location>
        <begin position="41"/>
        <end position="107"/>
    </location>
</feature>
<evidence type="ECO:0000313" key="4">
    <source>
        <dbReference type="Proteomes" id="UP000268014"/>
    </source>
</evidence>
<dbReference type="AlphaFoldDB" id="A0A0N4VTA6"/>
<evidence type="ECO:0000313" key="3">
    <source>
        <dbReference type="EMBL" id="VDO05638.1"/>
    </source>
</evidence>
<accession>A0A0N4VTA6</accession>
<reference evidence="3 4" key="2">
    <citation type="submission" date="2018-11" db="EMBL/GenBank/DDBJ databases">
        <authorList>
            <consortium name="Pathogen Informatics"/>
        </authorList>
    </citation>
    <scope>NUCLEOTIDE SEQUENCE [LARGE SCALE GENOMIC DNA]</scope>
    <source>
        <strain evidence="3 4">MHpl1</strain>
    </source>
</reference>
<keyword evidence="4" id="KW-1185">Reference proteome</keyword>
<feature type="transmembrane region" description="Helical" evidence="2">
    <location>
        <begin position="166"/>
        <end position="185"/>
    </location>
</feature>
<keyword evidence="2" id="KW-0812">Transmembrane</keyword>
<feature type="coiled-coil region" evidence="1">
    <location>
        <begin position="291"/>
        <end position="318"/>
    </location>
</feature>
<evidence type="ECO:0000313" key="5">
    <source>
        <dbReference type="WBParaSite" id="HPLM_0000052301-mRNA-1"/>
    </source>
</evidence>
<dbReference type="EMBL" id="UZAF01000380">
    <property type="protein sequence ID" value="VDO05638.1"/>
    <property type="molecule type" value="Genomic_DNA"/>
</dbReference>
<keyword evidence="2" id="KW-0472">Membrane</keyword>
<sequence length="401" mass="44652">MATTMTSDQLHACIIMDITNNQVPTRVASKRSFTNGETTVINRYQGDINTSVNNLQNYENEAETLANSVVLATEALQKTTDDFLTRKKDLEGELELENAQLEECERELSVIGSGNNVVQKENTPVKKRLSRYLKTVVLILIGDAIAVALSWAIVRESFAVSDIIKRSLFLGAIGVFAIIEDALYFKEGKKMYFWAFSFSLFMAFCSTVDMLATSLIWAPKLSVQAPSFSLDQVSAVATDSVGIKQVLAMNPGLVEAMLTFLTFLIVHIRSGYAGPKSQNVCGGDSRLEQIREGKESELSAIRGKIDDLQNQMADITAKHRNDLGFIQGKLEQMKGEQLELLSNTGREKEKIATMICDIVQDLSFYRTSYLRTYSRMKGNSTTPAYDLATADDVKEYFNIQQ</sequence>
<gene>
    <name evidence="3" type="ORF">HPLM_LOCUS524</name>
</gene>
<feature type="transmembrane region" description="Helical" evidence="2">
    <location>
        <begin position="136"/>
        <end position="154"/>
    </location>
</feature>
<protein>
    <submittedName>
        <fullName evidence="5">Transmembrane protein</fullName>
    </submittedName>
</protein>
<keyword evidence="1" id="KW-0175">Coiled coil</keyword>
<evidence type="ECO:0000256" key="1">
    <source>
        <dbReference type="SAM" id="Coils"/>
    </source>
</evidence>
<feature type="transmembrane region" description="Helical" evidence="2">
    <location>
        <begin position="248"/>
        <end position="268"/>
    </location>
</feature>
<evidence type="ECO:0000256" key="2">
    <source>
        <dbReference type="SAM" id="Phobius"/>
    </source>
</evidence>
<organism evidence="5">
    <name type="scientific">Haemonchus placei</name>
    <name type="common">Barber's pole worm</name>
    <dbReference type="NCBI Taxonomy" id="6290"/>
    <lineage>
        <taxon>Eukaryota</taxon>
        <taxon>Metazoa</taxon>
        <taxon>Ecdysozoa</taxon>
        <taxon>Nematoda</taxon>
        <taxon>Chromadorea</taxon>
        <taxon>Rhabditida</taxon>
        <taxon>Rhabditina</taxon>
        <taxon>Rhabditomorpha</taxon>
        <taxon>Strongyloidea</taxon>
        <taxon>Trichostrongylidae</taxon>
        <taxon>Haemonchus</taxon>
    </lineage>
</organism>
<reference evidence="5" key="1">
    <citation type="submission" date="2017-02" db="UniProtKB">
        <authorList>
            <consortium name="WormBaseParasite"/>
        </authorList>
    </citation>
    <scope>IDENTIFICATION</scope>
</reference>
<feature type="transmembrane region" description="Helical" evidence="2">
    <location>
        <begin position="192"/>
        <end position="218"/>
    </location>
</feature>
<proteinExistence type="predicted"/>